<sequence length="386" mass="44192">MSIFCIALPMGGMRRRDITTFININKPKQKQLQDLVMSFVLRFTYEVAPVFTLMEAVVLERMRHIVGWKDGDGIFSPGGAISNLYGVLTARHYACPDIKQKGLLGKKQLVLFTSEQSHFSILRAASILGIGTDNLVKISCDHRGKMKVAELEEKIIAAKIGGKLPFFVNATCGTTILGAFDPVNDIADVCERHKVWLHVDGAWGGSVLMSKKHRHLLNGIERANSLTWNPHKLLGVPLQCSAFLLREKGIMQQSNEMHADYLFQKDKNYEVIYDTGDKTIQCGRHNDIFKFWLMWRAKGEKGFEAHINRMFELGNYLRELIRKREGFKMYKRLLLVCSVENSRNGRRREKEKRIASSYQVHQSYDDGERISYEIFVIEIELIVKCS</sequence>
<dbReference type="Gene3D" id="3.90.1150.10">
    <property type="entry name" value="Aspartate Aminotransferase, domain 1"/>
    <property type="match status" value="1"/>
</dbReference>
<organism evidence="9 10">
    <name type="scientific">Octopus vulgaris</name>
    <name type="common">Common octopus</name>
    <dbReference type="NCBI Taxonomy" id="6645"/>
    <lineage>
        <taxon>Eukaryota</taxon>
        <taxon>Metazoa</taxon>
        <taxon>Spiralia</taxon>
        <taxon>Lophotrochozoa</taxon>
        <taxon>Mollusca</taxon>
        <taxon>Cephalopoda</taxon>
        <taxon>Coleoidea</taxon>
        <taxon>Octopodiformes</taxon>
        <taxon>Octopoda</taxon>
        <taxon>Incirrata</taxon>
        <taxon>Octopodidae</taxon>
        <taxon>Octopus</taxon>
    </lineage>
</organism>
<dbReference type="Pfam" id="PF00282">
    <property type="entry name" value="Pyridoxal_deC"/>
    <property type="match status" value="1"/>
</dbReference>
<dbReference type="AlphaFoldDB" id="A0AA36BID5"/>
<accession>A0AA36BID5</accession>
<reference evidence="9" key="1">
    <citation type="submission" date="2023-08" db="EMBL/GenBank/DDBJ databases">
        <authorList>
            <person name="Alioto T."/>
            <person name="Alioto T."/>
            <person name="Gomez Garrido J."/>
        </authorList>
    </citation>
    <scope>NUCLEOTIDE SEQUENCE</scope>
</reference>
<evidence type="ECO:0000256" key="3">
    <source>
        <dbReference type="ARBA" id="ARBA00011738"/>
    </source>
</evidence>
<dbReference type="SUPFAM" id="SSF53383">
    <property type="entry name" value="PLP-dependent transferases"/>
    <property type="match status" value="1"/>
</dbReference>
<dbReference type="Gene3D" id="3.40.640.10">
    <property type="entry name" value="Type I PLP-dependent aspartate aminotransferase-like (Major domain)"/>
    <property type="match status" value="1"/>
</dbReference>
<feature type="modified residue" description="N6-(pyridoxal phosphate)lysine" evidence="7">
    <location>
        <position position="232"/>
    </location>
</feature>
<dbReference type="GO" id="GO:0009449">
    <property type="term" value="P:gamma-aminobutyric acid biosynthetic process"/>
    <property type="evidence" value="ECO:0007669"/>
    <property type="project" value="TreeGrafter"/>
</dbReference>
<keyword evidence="4" id="KW-0210">Decarboxylase</keyword>
<proteinExistence type="inferred from homology"/>
<evidence type="ECO:0000256" key="6">
    <source>
        <dbReference type="ARBA" id="ARBA00023239"/>
    </source>
</evidence>
<evidence type="ECO:0000256" key="7">
    <source>
        <dbReference type="PIRSR" id="PIRSR602129-50"/>
    </source>
</evidence>
<dbReference type="PROSITE" id="PS00392">
    <property type="entry name" value="DDC_GAD_HDC_YDC"/>
    <property type="match status" value="1"/>
</dbReference>
<evidence type="ECO:0000256" key="1">
    <source>
        <dbReference type="ARBA" id="ARBA00001933"/>
    </source>
</evidence>
<dbReference type="Proteomes" id="UP001162480">
    <property type="component" value="Chromosome 17"/>
</dbReference>
<comment type="cofactor">
    <cofactor evidence="1 7 8">
        <name>pyridoxal 5'-phosphate</name>
        <dbReference type="ChEBI" id="CHEBI:597326"/>
    </cofactor>
</comment>
<name>A0AA36BID5_OCTVU</name>
<keyword evidence="10" id="KW-1185">Reference proteome</keyword>
<dbReference type="GO" id="GO:0004351">
    <property type="term" value="F:glutamate decarboxylase activity"/>
    <property type="evidence" value="ECO:0007669"/>
    <property type="project" value="TreeGrafter"/>
</dbReference>
<protein>
    <submittedName>
        <fullName evidence="9">Glutamate decarboxylase 1-like</fullName>
    </submittedName>
</protein>
<dbReference type="InterPro" id="IPR002129">
    <property type="entry name" value="PyrdxlP-dep_de-COase"/>
</dbReference>
<evidence type="ECO:0000313" key="9">
    <source>
        <dbReference type="EMBL" id="CAI9734943.1"/>
    </source>
</evidence>
<evidence type="ECO:0000256" key="4">
    <source>
        <dbReference type="ARBA" id="ARBA00022793"/>
    </source>
</evidence>
<dbReference type="InterPro" id="IPR021115">
    <property type="entry name" value="Pyridoxal-P_BS"/>
</dbReference>
<gene>
    <name evidence="9" type="ORF">OCTVUL_1B001868</name>
</gene>
<dbReference type="PANTHER" id="PTHR45677">
    <property type="entry name" value="GLUTAMATE DECARBOXYLASE-RELATED"/>
    <property type="match status" value="1"/>
</dbReference>
<dbReference type="InterPro" id="IPR015421">
    <property type="entry name" value="PyrdxlP-dep_Trfase_major"/>
</dbReference>
<dbReference type="InterPro" id="IPR015422">
    <property type="entry name" value="PyrdxlP-dep_Trfase_small"/>
</dbReference>
<evidence type="ECO:0000256" key="5">
    <source>
        <dbReference type="ARBA" id="ARBA00022898"/>
    </source>
</evidence>
<dbReference type="FunFam" id="3.40.640.10:FF:000016">
    <property type="entry name" value="Glutamate decarboxylase like 1"/>
    <property type="match status" value="1"/>
</dbReference>
<dbReference type="PANTHER" id="PTHR45677:SF10">
    <property type="entry name" value="GLUTAMATE DECARBOXYLASE"/>
    <property type="match status" value="1"/>
</dbReference>
<dbReference type="GO" id="GO:0030170">
    <property type="term" value="F:pyridoxal phosphate binding"/>
    <property type="evidence" value="ECO:0007669"/>
    <property type="project" value="InterPro"/>
</dbReference>
<evidence type="ECO:0000313" key="10">
    <source>
        <dbReference type="Proteomes" id="UP001162480"/>
    </source>
</evidence>
<evidence type="ECO:0000256" key="2">
    <source>
        <dbReference type="ARBA" id="ARBA00009533"/>
    </source>
</evidence>
<keyword evidence="5 7" id="KW-0663">Pyridoxal phosphate</keyword>
<comment type="subunit">
    <text evidence="3">Homodimer.</text>
</comment>
<keyword evidence="6 8" id="KW-0456">Lyase</keyword>
<dbReference type="InterPro" id="IPR015424">
    <property type="entry name" value="PyrdxlP-dep_Trfase"/>
</dbReference>
<dbReference type="EMBL" id="OX597830">
    <property type="protein sequence ID" value="CAI9734943.1"/>
    <property type="molecule type" value="Genomic_DNA"/>
</dbReference>
<evidence type="ECO:0000256" key="8">
    <source>
        <dbReference type="RuleBase" id="RU000382"/>
    </source>
</evidence>
<comment type="similarity">
    <text evidence="2 8">Belongs to the group II decarboxylase family.</text>
</comment>
<dbReference type="GO" id="GO:0005737">
    <property type="term" value="C:cytoplasm"/>
    <property type="evidence" value="ECO:0007669"/>
    <property type="project" value="TreeGrafter"/>
</dbReference>